<dbReference type="Proteomes" id="UP001382455">
    <property type="component" value="Unassembled WGS sequence"/>
</dbReference>
<keyword evidence="2" id="KW-1185">Reference proteome</keyword>
<gene>
    <name evidence="1" type="ORF">WAE96_07705</name>
</gene>
<accession>A0ABU8ERI1</accession>
<organism evidence="1 2">
    <name type="scientific">Pseudoalteromonas spongiae</name>
    <dbReference type="NCBI Taxonomy" id="298657"/>
    <lineage>
        <taxon>Bacteria</taxon>
        <taxon>Pseudomonadati</taxon>
        <taxon>Pseudomonadota</taxon>
        <taxon>Gammaproteobacteria</taxon>
        <taxon>Alteromonadales</taxon>
        <taxon>Pseudoalteromonadaceae</taxon>
        <taxon>Pseudoalteromonas</taxon>
    </lineage>
</organism>
<dbReference type="EMBL" id="JBAWKS010000001">
    <property type="protein sequence ID" value="MEI4549587.1"/>
    <property type="molecule type" value="Genomic_DNA"/>
</dbReference>
<comment type="caution">
    <text evidence="1">The sequence shown here is derived from an EMBL/GenBank/DDBJ whole genome shotgun (WGS) entry which is preliminary data.</text>
</comment>
<name>A0ABU8ERI1_9GAMM</name>
<sequence>MPLPILLGVSAAAVLANSFYRSEIEKQDKQRKLGLKARSAVGRYPCDHLPSEFQITPEIGSIVCCGVYNGFIHTGLVIDDDLVLELHGSGLSRAISFKRFLQDRSGQHIFVATDTLANPIRFDFDQEHVARQVFAYHDYHVSKRNCYSHSWYCLTGKMTPFASFELFNKALSSLVGHSIYWDRAKIKKLTS</sequence>
<dbReference type="RefSeq" id="WP_336435081.1">
    <property type="nucleotide sequence ID" value="NZ_JBAWKS010000001.1"/>
</dbReference>
<proteinExistence type="predicted"/>
<reference evidence="1 2" key="1">
    <citation type="submission" date="2023-12" db="EMBL/GenBank/DDBJ databases">
        <title>Friends and Foes: Symbiotic and Algicidal bacterial influence on Karenia brevis blooms.</title>
        <authorList>
            <person name="Fei C."/>
            <person name="Mohamed A.R."/>
            <person name="Booker A."/>
            <person name="Arshad M."/>
            <person name="Klass S."/>
            <person name="Ahn S."/>
            <person name="Gilbert P.M."/>
            <person name="Heil C.A."/>
            <person name="Martinez J.M."/>
            <person name="Amin S.A."/>
        </authorList>
    </citation>
    <scope>NUCLEOTIDE SEQUENCE [LARGE SCALE GENOMIC DNA]</scope>
    <source>
        <strain evidence="1 2">CE15</strain>
    </source>
</reference>
<evidence type="ECO:0008006" key="3">
    <source>
        <dbReference type="Google" id="ProtNLM"/>
    </source>
</evidence>
<protein>
    <recommendedName>
        <fullName evidence="3">LRAT domain-containing protein</fullName>
    </recommendedName>
</protein>
<evidence type="ECO:0000313" key="1">
    <source>
        <dbReference type="EMBL" id="MEI4549587.1"/>
    </source>
</evidence>
<evidence type="ECO:0000313" key="2">
    <source>
        <dbReference type="Proteomes" id="UP001382455"/>
    </source>
</evidence>